<dbReference type="Pfam" id="PF00892">
    <property type="entry name" value="EamA"/>
    <property type="match status" value="2"/>
</dbReference>
<evidence type="ECO:0000313" key="9">
    <source>
        <dbReference type="EMBL" id="MBP2078811.1"/>
    </source>
</evidence>
<dbReference type="InterPro" id="IPR051258">
    <property type="entry name" value="Diverse_Substrate_Transporter"/>
</dbReference>
<keyword evidence="3" id="KW-1003">Cell membrane</keyword>
<proteinExistence type="inferred from homology"/>
<evidence type="ECO:0000256" key="6">
    <source>
        <dbReference type="ARBA" id="ARBA00023136"/>
    </source>
</evidence>
<feature type="transmembrane region" description="Helical" evidence="7">
    <location>
        <begin position="36"/>
        <end position="54"/>
    </location>
</feature>
<evidence type="ECO:0000256" key="3">
    <source>
        <dbReference type="ARBA" id="ARBA00022475"/>
    </source>
</evidence>
<dbReference type="AlphaFoldDB" id="A0A9X0YXT0"/>
<dbReference type="EMBL" id="JAGGMB010000010">
    <property type="protein sequence ID" value="MBP2078811.1"/>
    <property type="molecule type" value="Genomic_DNA"/>
</dbReference>
<dbReference type="InterPro" id="IPR037185">
    <property type="entry name" value="EmrE-like"/>
</dbReference>
<feature type="transmembrane region" description="Helical" evidence="7">
    <location>
        <begin position="120"/>
        <end position="138"/>
    </location>
</feature>
<comment type="caution">
    <text evidence="9">The sequence shown here is derived from an EMBL/GenBank/DDBJ whole genome shotgun (WGS) entry which is preliminary data.</text>
</comment>
<dbReference type="InterPro" id="IPR000620">
    <property type="entry name" value="EamA_dom"/>
</dbReference>
<dbReference type="PANTHER" id="PTHR42920">
    <property type="entry name" value="OS03G0707200 PROTEIN-RELATED"/>
    <property type="match status" value="1"/>
</dbReference>
<dbReference type="SUPFAM" id="SSF103481">
    <property type="entry name" value="Multidrug resistance efflux transporter EmrE"/>
    <property type="match status" value="2"/>
</dbReference>
<evidence type="ECO:0000259" key="8">
    <source>
        <dbReference type="Pfam" id="PF00892"/>
    </source>
</evidence>
<dbReference type="OrthoDB" id="9804865at2"/>
<feature type="transmembrane region" description="Helical" evidence="7">
    <location>
        <begin position="261"/>
        <end position="280"/>
    </location>
</feature>
<dbReference type="PANTHER" id="PTHR42920:SF5">
    <property type="entry name" value="EAMA DOMAIN-CONTAINING PROTEIN"/>
    <property type="match status" value="1"/>
</dbReference>
<organism evidence="9 10">
    <name type="scientific">Oceanobacillus polygoni</name>
    <dbReference type="NCBI Taxonomy" id="1235259"/>
    <lineage>
        <taxon>Bacteria</taxon>
        <taxon>Bacillati</taxon>
        <taxon>Bacillota</taxon>
        <taxon>Bacilli</taxon>
        <taxon>Bacillales</taxon>
        <taxon>Bacillaceae</taxon>
        <taxon>Oceanobacillus</taxon>
    </lineage>
</organism>
<evidence type="ECO:0000256" key="1">
    <source>
        <dbReference type="ARBA" id="ARBA00004651"/>
    </source>
</evidence>
<feature type="transmembrane region" description="Helical" evidence="7">
    <location>
        <begin position="173"/>
        <end position="194"/>
    </location>
</feature>
<keyword evidence="4 7" id="KW-0812">Transmembrane</keyword>
<feature type="transmembrane region" description="Helical" evidence="7">
    <location>
        <begin position="91"/>
        <end position="111"/>
    </location>
</feature>
<comment type="subcellular location">
    <subcellularLocation>
        <location evidence="1">Cell membrane</location>
        <topology evidence="1">Multi-pass membrane protein</topology>
    </subcellularLocation>
</comment>
<feature type="transmembrane region" description="Helical" evidence="7">
    <location>
        <begin position="238"/>
        <end position="255"/>
    </location>
</feature>
<feature type="transmembrane region" description="Helical" evidence="7">
    <location>
        <begin position="5"/>
        <end position="24"/>
    </location>
</feature>
<protein>
    <submittedName>
        <fullName evidence="9">Drug/metabolite transporter (DMT)-like permease</fullName>
    </submittedName>
</protein>
<name>A0A9X0YXT0_9BACI</name>
<reference evidence="9" key="1">
    <citation type="submission" date="2021-03" db="EMBL/GenBank/DDBJ databases">
        <title>Genomic Encyclopedia of Type Strains, Phase IV (KMG-IV): sequencing the most valuable type-strain genomes for metagenomic binning, comparative biology and taxonomic classification.</title>
        <authorList>
            <person name="Goeker M."/>
        </authorList>
    </citation>
    <scope>NUCLEOTIDE SEQUENCE</scope>
    <source>
        <strain evidence="9">DSM 107338</strain>
    </source>
</reference>
<dbReference type="GO" id="GO:0005886">
    <property type="term" value="C:plasma membrane"/>
    <property type="evidence" value="ECO:0007669"/>
    <property type="project" value="UniProtKB-SubCell"/>
</dbReference>
<evidence type="ECO:0000256" key="5">
    <source>
        <dbReference type="ARBA" id="ARBA00022989"/>
    </source>
</evidence>
<feature type="domain" description="EamA" evidence="8">
    <location>
        <begin position="6"/>
        <end position="135"/>
    </location>
</feature>
<evidence type="ECO:0000256" key="7">
    <source>
        <dbReference type="SAM" id="Phobius"/>
    </source>
</evidence>
<keyword evidence="5 7" id="KW-1133">Transmembrane helix</keyword>
<dbReference type="Proteomes" id="UP001138793">
    <property type="component" value="Unassembled WGS sequence"/>
</dbReference>
<evidence type="ECO:0000256" key="2">
    <source>
        <dbReference type="ARBA" id="ARBA00007362"/>
    </source>
</evidence>
<feature type="transmembrane region" description="Helical" evidence="7">
    <location>
        <begin position="66"/>
        <end position="85"/>
    </location>
</feature>
<evidence type="ECO:0000313" key="10">
    <source>
        <dbReference type="Proteomes" id="UP001138793"/>
    </source>
</evidence>
<dbReference type="RefSeq" id="WP_149472755.1">
    <property type="nucleotide sequence ID" value="NZ_JAGGMB010000010.1"/>
</dbReference>
<feature type="transmembrane region" description="Helical" evidence="7">
    <location>
        <begin position="206"/>
        <end position="226"/>
    </location>
</feature>
<gene>
    <name evidence="9" type="ORF">J2Z64_003079</name>
</gene>
<accession>A0A9X0YXT0</accession>
<feature type="transmembrane region" description="Helical" evidence="7">
    <location>
        <begin position="144"/>
        <end position="166"/>
    </location>
</feature>
<sequence>MKVYLADLLMLVVTLFWGASYLFMDMGLHSISEFNLIALRFGLAFIIVLPILFRRLRIIDFNTLKYSFVLGFILFFIFTLITFGLKTTTTSNAGFLISLTVVFVPLINTFILKKKMESKIILSIVLSIIGIGFLTIQLPFHINLGDLFCVLAAVLYASHIIIVSFAVKKVNPLNLGMLQLGFAGLIGLVFSLIFETPTLPSTAKGWTAILALSILCSALGFILQIIAQRYTSPTRTGLIFSLEPVFAALFGYLFIHEVMTSGQLFGAFLVLFSIIFMTVGKNIRLFNFKRVQYKK</sequence>
<feature type="domain" description="EamA" evidence="8">
    <location>
        <begin position="144"/>
        <end position="278"/>
    </location>
</feature>
<keyword evidence="6 7" id="KW-0472">Membrane</keyword>
<comment type="similarity">
    <text evidence="2">Belongs to the EamA transporter family.</text>
</comment>
<evidence type="ECO:0000256" key="4">
    <source>
        <dbReference type="ARBA" id="ARBA00022692"/>
    </source>
</evidence>
<keyword evidence="10" id="KW-1185">Reference proteome</keyword>